<evidence type="ECO:0000313" key="9">
    <source>
        <dbReference type="Proteomes" id="UP000238362"/>
    </source>
</evidence>
<feature type="binding site" evidence="5">
    <location>
        <position position="107"/>
    </location>
    <ligand>
        <name>substrate</name>
    </ligand>
</feature>
<feature type="domain" description="NADP-dependent oxidoreductase" evidence="7">
    <location>
        <begin position="22"/>
        <end position="257"/>
    </location>
</feature>
<reference evidence="8 9" key="1">
    <citation type="submission" date="2018-03" db="EMBL/GenBank/DDBJ databases">
        <title>Genomic Encyclopedia of Type Strains, Phase III (KMG-III): the genomes of soil and plant-associated and newly described type strains.</title>
        <authorList>
            <person name="Whitman W."/>
        </authorList>
    </citation>
    <scope>NUCLEOTIDE SEQUENCE [LARGE SCALE GENOMIC DNA]</scope>
    <source>
        <strain evidence="8 9">CGMCC 4.7125</strain>
    </source>
</reference>
<dbReference type="InterPro" id="IPR036812">
    <property type="entry name" value="NAD(P)_OxRdtase_dom_sf"/>
</dbReference>
<evidence type="ECO:0000256" key="5">
    <source>
        <dbReference type="PIRSR" id="PIRSR000097-2"/>
    </source>
</evidence>
<sequence>MEQTVELNNGIRMPRVGFGVYKIADDEVERAVHTAFEAGYRSIDTATLYRNERGVGRAVRDSGLPREDVFVTTKLWNTEHGYDAALRAFDASLRELGLDYVDLYLIHWPVPSRDRYVDTWRALEKIASDGRSRAIGVSNFQVPHLRRLFDETGTTPAVNQIELHPRLQQAELRGFHDEHGIVTEAWSPLARGGDLLRHEVIQTIARKHGRTPAQVVLRWHLEMGHVVIPKSVTPERIAENIAVFDFELDAQDTAGLATLEEGERIGPHPDTLA</sequence>
<feature type="site" description="Lowers pKa of active site Tyr" evidence="6">
    <location>
        <position position="74"/>
    </location>
</feature>
<dbReference type="FunFam" id="3.20.20.100:FF:000015">
    <property type="entry name" value="Oxidoreductase, aldo/keto reductase family"/>
    <property type="match status" value="1"/>
</dbReference>
<evidence type="ECO:0000259" key="7">
    <source>
        <dbReference type="Pfam" id="PF00248"/>
    </source>
</evidence>
<dbReference type="PANTHER" id="PTHR43827:SF3">
    <property type="entry name" value="NADP-DEPENDENT OXIDOREDUCTASE DOMAIN-CONTAINING PROTEIN"/>
    <property type="match status" value="1"/>
</dbReference>
<dbReference type="PROSITE" id="PS00798">
    <property type="entry name" value="ALDOKETO_REDUCTASE_1"/>
    <property type="match status" value="1"/>
</dbReference>
<evidence type="ECO:0000256" key="4">
    <source>
        <dbReference type="PIRSR" id="PIRSR000097-1"/>
    </source>
</evidence>
<protein>
    <submittedName>
        <fullName evidence="8">Diketogulonate reductase-like aldo/keto reductase</fullName>
    </submittedName>
</protein>
<keyword evidence="2" id="KW-0521">NADP</keyword>
<gene>
    <name evidence="8" type="ORF">B0I33_101456</name>
</gene>
<dbReference type="InterPro" id="IPR018170">
    <property type="entry name" value="Aldo/ket_reductase_CS"/>
</dbReference>
<organism evidence="8 9">
    <name type="scientific">Prauserella shujinwangii</name>
    <dbReference type="NCBI Taxonomy" id="1453103"/>
    <lineage>
        <taxon>Bacteria</taxon>
        <taxon>Bacillati</taxon>
        <taxon>Actinomycetota</taxon>
        <taxon>Actinomycetes</taxon>
        <taxon>Pseudonocardiales</taxon>
        <taxon>Pseudonocardiaceae</taxon>
        <taxon>Prauserella</taxon>
    </lineage>
</organism>
<keyword evidence="9" id="KW-1185">Reference proteome</keyword>
<dbReference type="EMBL" id="PVNH01000001">
    <property type="protein sequence ID" value="PRX51303.1"/>
    <property type="molecule type" value="Genomic_DNA"/>
</dbReference>
<dbReference type="OrthoDB" id="9804790at2"/>
<dbReference type="GO" id="GO:0016616">
    <property type="term" value="F:oxidoreductase activity, acting on the CH-OH group of donors, NAD or NADP as acceptor"/>
    <property type="evidence" value="ECO:0007669"/>
    <property type="project" value="UniProtKB-ARBA"/>
</dbReference>
<evidence type="ECO:0000256" key="1">
    <source>
        <dbReference type="ARBA" id="ARBA00007905"/>
    </source>
</evidence>
<comment type="caution">
    <text evidence="8">The sequence shown here is derived from an EMBL/GenBank/DDBJ whole genome shotgun (WGS) entry which is preliminary data.</text>
</comment>
<feature type="active site" description="Proton donor" evidence="4">
    <location>
        <position position="49"/>
    </location>
</feature>
<dbReference type="InterPro" id="IPR020471">
    <property type="entry name" value="AKR"/>
</dbReference>
<dbReference type="PROSITE" id="PS00062">
    <property type="entry name" value="ALDOKETO_REDUCTASE_2"/>
    <property type="match status" value="1"/>
</dbReference>
<dbReference type="PRINTS" id="PR00069">
    <property type="entry name" value="ALDKETRDTASE"/>
</dbReference>
<dbReference type="PROSITE" id="PS00063">
    <property type="entry name" value="ALDOKETO_REDUCTASE_3"/>
    <property type="match status" value="1"/>
</dbReference>
<keyword evidence="3" id="KW-0560">Oxidoreductase</keyword>
<accession>A0A2T0M3I1</accession>
<evidence type="ECO:0000313" key="8">
    <source>
        <dbReference type="EMBL" id="PRX51303.1"/>
    </source>
</evidence>
<evidence type="ECO:0000256" key="3">
    <source>
        <dbReference type="ARBA" id="ARBA00023002"/>
    </source>
</evidence>
<dbReference type="SUPFAM" id="SSF51430">
    <property type="entry name" value="NAD(P)-linked oxidoreductase"/>
    <property type="match status" value="1"/>
</dbReference>
<dbReference type="PANTHER" id="PTHR43827">
    <property type="entry name" value="2,5-DIKETO-D-GLUCONIC ACID REDUCTASE"/>
    <property type="match status" value="1"/>
</dbReference>
<dbReference type="Pfam" id="PF00248">
    <property type="entry name" value="Aldo_ket_red"/>
    <property type="match status" value="1"/>
</dbReference>
<dbReference type="AlphaFoldDB" id="A0A2T0M3I1"/>
<proteinExistence type="inferred from homology"/>
<evidence type="ECO:0000256" key="6">
    <source>
        <dbReference type="PIRSR" id="PIRSR000097-3"/>
    </source>
</evidence>
<evidence type="ECO:0000256" key="2">
    <source>
        <dbReference type="ARBA" id="ARBA00022857"/>
    </source>
</evidence>
<name>A0A2T0M3I1_9PSEU</name>
<dbReference type="PIRSF" id="PIRSF000097">
    <property type="entry name" value="AKR"/>
    <property type="match status" value="1"/>
</dbReference>
<dbReference type="Gene3D" id="3.20.20.100">
    <property type="entry name" value="NADP-dependent oxidoreductase domain"/>
    <property type="match status" value="1"/>
</dbReference>
<comment type="similarity">
    <text evidence="1">Belongs to the aldo/keto reductase family.</text>
</comment>
<dbReference type="InterPro" id="IPR023210">
    <property type="entry name" value="NADP_OxRdtase_dom"/>
</dbReference>
<dbReference type="Proteomes" id="UP000238362">
    <property type="component" value="Unassembled WGS sequence"/>
</dbReference>
<dbReference type="RefSeq" id="WP_106176786.1">
    <property type="nucleotide sequence ID" value="NZ_PVNH01000001.1"/>
</dbReference>